<keyword evidence="2" id="KW-1185">Reference proteome</keyword>
<accession>A0A9D4C012</accession>
<dbReference type="EMBL" id="JAIWYP010000013">
    <property type="protein sequence ID" value="KAH3714699.1"/>
    <property type="molecule type" value="Genomic_DNA"/>
</dbReference>
<proteinExistence type="predicted"/>
<comment type="caution">
    <text evidence="1">The sequence shown here is derived from an EMBL/GenBank/DDBJ whole genome shotgun (WGS) entry which is preliminary data.</text>
</comment>
<evidence type="ECO:0000313" key="1">
    <source>
        <dbReference type="EMBL" id="KAH3714699.1"/>
    </source>
</evidence>
<sequence length="84" mass="9743">MRKRVPMKSNGYKLVDDVTKPNQGLINRLILHPNIDSAWNLNRAVYGQTVAGERIKFDRYDNVNDVIESFKQYRRNGVSGHPEK</sequence>
<protein>
    <submittedName>
        <fullName evidence="1">Uncharacterized protein</fullName>
    </submittedName>
</protein>
<dbReference type="Proteomes" id="UP000828390">
    <property type="component" value="Unassembled WGS sequence"/>
</dbReference>
<name>A0A9D4C012_DREPO</name>
<organism evidence="1 2">
    <name type="scientific">Dreissena polymorpha</name>
    <name type="common">Zebra mussel</name>
    <name type="synonym">Mytilus polymorpha</name>
    <dbReference type="NCBI Taxonomy" id="45954"/>
    <lineage>
        <taxon>Eukaryota</taxon>
        <taxon>Metazoa</taxon>
        <taxon>Spiralia</taxon>
        <taxon>Lophotrochozoa</taxon>
        <taxon>Mollusca</taxon>
        <taxon>Bivalvia</taxon>
        <taxon>Autobranchia</taxon>
        <taxon>Heteroconchia</taxon>
        <taxon>Euheterodonta</taxon>
        <taxon>Imparidentia</taxon>
        <taxon>Neoheterodontei</taxon>
        <taxon>Myida</taxon>
        <taxon>Dreissenoidea</taxon>
        <taxon>Dreissenidae</taxon>
        <taxon>Dreissena</taxon>
    </lineage>
</organism>
<dbReference type="AlphaFoldDB" id="A0A9D4C012"/>
<reference evidence="1" key="2">
    <citation type="submission" date="2020-11" db="EMBL/GenBank/DDBJ databases">
        <authorList>
            <person name="McCartney M.A."/>
            <person name="Auch B."/>
            <person name="Kono T."/>
            <person name="Mallez S."/>
            <person name="Becker A."/>
            <person name="Gohl D.M."/>
            <person name="Silverstein K.A.T."/>
            <person name="Koren S."/>
            <person name="Bechman K.B."/>
            <person name="Herman A."/>
            <person name="Abrahante J.E."/>
            <person name="Garbe J."/>
        </authorList>
    </citation>
    <scope>NUCLEOTIDE SEQUENCE</scope>
    <source>
        <strain evidence="1">Duluth1</strain>
        <tissue evidence="1">Whole animal</tissue>
    </source>
</reference>
<evidence type="ECO:0000313" key="2">
    <source>
        <dbReference type="Proteomes" id="UP000828390"/>
    </source>
</evidence>
<gene>
    <name evidence="1" type="ORF">DPMN_057396</name>
</gene>
<reference evidence="1" key="1">
    <citation type="journal article" date="2019" name="bioRxiv">
        <title>The Genome of the Zebra Mussel, Dreissena polymorpha: A Resource for Invasive Species Research.</title>
        <authorList>
            <person name="McCartney M.A."/>
            <person name="Auch B."/>
            <person name="Kono T."/>
            <person name="Mallez S."/>
            <person name="Zhang Y."/>
            <person name="Obille A."/>
            <person name="Becker A."/>
            <person name="Abrahante J.E."/>
            <person name="Garbe J."/>
            <person name="Badalamenti J.P."/>
            <person name="Herman A."/>
            <person name="Mangelson H."/>
            <person name="Liachko I."/>
            <person name="Sullivan S."/>
            <person name="Sone E.D."/>
            <person name="Koren S."/>
            <person name="Silverstein K.A.T."/>
            <person name="Beckman K.B."/>
            <person name="Gohl D.M."/>
        </authorList>
    </citation>
    <scope>NUCLEOTIDE SEQUENCE</scope>
    <source>
        <strain evidence="1">Duluth1</strain>
        <tissue evidence="1">Whole animal</tissue>
    </source>
</reference>